<dbReference type="EMBL" id="JAYERP010000001">
    <property type="protein sequence ID" value="MEA3569920.1"/>
    <property type="molecule type" value="Genomic_DNA"/>
</dbReference>
<dbReference type="Pfam" id="PF03413">
    <property type="entry name" value="PepSY"/>
    <property type="match status" value="1"/>
</dbReference>
<proteinExistence type="predicted"/>
<protein>
    <submittedName>
        <fullName evidence="4">Germination protein YpeB</fullName>
    </submittedName>
</protein>
<evidence type="ECO:0000259" key="2">
    <source>
        <dbReference type="Pfam" id="PF14620"/>
    </source>
</evidence>
<dbReference type="Pfam" id="PF14620">
    <property type="entry name" value="YPEB_PepSY1-2"/>
    <property type="match status" value="1"/>
</dbReference>
<feature type="domain" description="Sporulation protein YpeB PepSY1 and PepSY2" evidence="2">
    <location>
        <begin position="185"/>
        <end position="374"/>
    </location>
</feature>
<evidence type="ECO:0000313" key="5">
    <source>
        <dbReference type="Proteomes" id="UP001292216"/>
    </source>
</evidence>
<sequence>MYKRLSAILFPVTAVLLIGALVWGYQENQEKNSILIKAENQYQRAFHDLSYHVDKLHTELGNTLAVNSASTGAQRKGLVNVWRITSEAQNEINQLPLTLLPFNKTEEFLSRIAKFSYQTAIRDLTKQPLTENELKNLKELYKSSAQIAQDLQGVQNKVIANRLRWMDVETALASEKEPRDNTIIDGFKTVDKKVGEYPELDWGPSISSMYNKRSVKKLGGSPITVEEIKRKTAAFTGVQSAENIQVVENGKGTEWASYTANLKNKKGDESWSLDFTRNGGHLISYVYHRPIGPKAVDVSTAKQRAKDFLENKGYPGLAAVSYDEFDNEGNFTFVSKQGDVLIYPEKITIRVALDNGQVTGMQASDYVYERENRENVGKPKLTLQQARKFLNPEYKEKYHRLALIENEQAEKVLTYEFGGSINGSQYKIFINAENGNEEMIEEIRSRNNQGETKSS</sequence>
<evidence type="ECO:0000259" key="1">
    <source>
        <dbReference type="Pfam" id="PF03413"/>
    </source>
</evidence>
<comment type="caution">
    <text evidence="4">The sequence shown here is derived from an EMBL/GenBank/DDBJ whole genome shotgun (WGS) entry which is preliminary data.</text>
</comment>
<dbReference type="RefSeq" id="WP_323076743.1">
    <property type="nucleotide sequence ID" value="NZ_CBCSKM010000003.1"/>
</dbReference>
<keyword evidence="5" id="KW-1185">Reference proteome</keyword>
<dbReference type="Pfam" id="PF20769">
    <property type="entry name" value="YPEB_N"/>
    <property type="match status" value="1"/>
</dbReference>
<dbReference type="NCBIfam" id="TIGR02889">
    <property type="entry name" value="spore_YpeB"/>
    <property type="match status" value="1"/>
</dbReference>
<dbReference type="Proteomes" id="UP001292216">
    <property type="component" value="Unassembled WGS sequence"/>
</dbReference>
<name>A0ABU5PJ51_9BACL</name>
<dbReference type="InterPro" id="IPR014239">
    <property type="entry name" value="YpeB_PepSY1-2"/>
</dbReference>
<feature type="domain" description="PepSY" evidence="1">
    <location>
        <begin position="380"/>
        <end position="436"/>
    </location>
</feature>
<feature type="domain" description="Sporulation protein YpeB N-terminal" evidence="3">
    <location>
        <begin position="30"/>
        <end position="167"/>
    </location>
</feature>
<gene>
    <name evidence="4" type="primary">ypeB</name>
    <name evidence="4" type="ORF">U9M73_07890</name>
</gene>
<dbReference type="InterPro" id="IPR025711">
    <property type="entry name" value="PepSY"/>
</dbReference>
<reference evidence="4 5" key="1">
    <citation type="submission" date="2023-12" db="EMBL/GenBank/DDBJ databases">
        <title>Whole genome sequencing of Paenibacillus phoenicis isolated from the Phoenix Mars Lander spacecraft assembly facility.</title>
        <authorList>
            <person name="Garcia A."/>
            <person name="Venkateswaran K."/>
        </authorList>
    </citation>
    <scope>NUCLEOTIDE SEQUENCE [LARGE SCALE GENOMIC DNA]</scope>
    <source>
        <strain evidence="4 5">3PO2SA</strain>
    </source>
</reference>
<dbReference type="InterPro" id="IPR048402">
    <property type="entry name" value="YpeB_N"/>
</dbReference>
<evidence type="ECO:0000313" key="4">
    <source>
        <dbReference type="EMBL" id="MEA3569920.1"/>
    </source>
</evidence>
<accession>A0ABU5PJ51</accession>
<evidence type="ECO:0000259" key="3">
    <source>
        <dbReference type="Pfam" id="PF20769"/>
    </source>
</evidence>
<organism evidence="4 5">
    <name type="scientific">Paenibacillus phoenicis</name>
    <dbReference type="NCBI Taxonomy" id="554117"/>
    <lineage>
        <taxon>Bacteria</taxon>
        <taxon>Bacillati</taxon>
        <taxon>Bacillota</taxon>
        <taxon>Bacilli</taxon>
        <taxon>Bacillales</taxon>
        <taxon>Paenibacillaceae</taxon>
        <taxon>Paenibacillus</taxon>
    </lineage>
</organism>